<evidence type="ECO:0000313" key="4">
    <source>
        <dbReference type="EMBL" id="RGW63322.1"/>
    </source>
</evidence>
<comment type="caution">
    <text evidence="4">The sequence shown here is derived from an EMBL/GenBank/DDBJ whole genome shotgun (WGS) entry which is preliminary data.</text>
</comment>
<keyword evidence="2" id="KW-1133">Transmembrane helix</keyword>
<dbReference type="Pfam" id="PF05382">
    <property type="entry name" value="Amidase_5"/>
    <property type="match status" value="1"/>
</dbReference>
<sequence>MAGGEGRRGSSGKAFVVAGMVVAAPLLTVVVVLLCLVILVVAILQSDYGLGTRCVTGSSSWVDWAVSVAKDDKHGYSQPNRGGDPDYDCSSFVWAALRHAGFDVGSSPFNTDGMDSVLKAAGFERSDFRDVASLQAGDVVWADGHTEIYMGDGEFVGAHWDERHGVEGRTPGDQTGDEIGVTSTLNARYTRVYRAPASQGSQAVSGGTSDSGWDGMGAEQAKAAWFGGLAGPGNTCVSYPQGQCTWGACLRAYRLGWKHVGQYWGDGGMWASSAAAEGYRVTRTAPVPGAIVSFPPGVQGADPAAGHVAVVESVDASKGTFTISEMNAHGPVYTSRELPIAGGANFILPKDPIHGAGGGSSSTATCSAGDQDGEKASVEEAKRIAKRKMKDMGWDDGSQFECLDTIFTEESGWRWDATNPDSGAYGIPQSLPAEKMASAGQDWRTNAATQIDWGLKYIHDRYGTPCGAYAERRAKGWY</sequence>
<evidence type="ECO:0000259" key="3">
    <source>
        <dbReference type="PROSITE" id="PS50911"/>
    </source>
</evidence>
<dbReference type="InterPro" id="IPR007921">
    <property type="entry name" value="CHAP_dom"/>
</dbReference>
<dbReference type="PROSITE" id="PS50911">
    <property type="entry name" value="CHAP"/>
    <property type="match status" value="1"/>
</dbReference>
<dbReference type="AlphaFoldDB" id="A0A395XX02"/>
<dbReference type="Gene3D" id="3.90.1720.10">
    <property type="entry name" value="endopeptidase domain like (from Nostoc punctiforme)"/>
    <property type="match status" value="2"/>
</dbReference>
<protein>
    <submittedName>
        <fullName evidence="4">CHAP domain-containing protein</fullName>
    </submittedName>
</protein>
<evidence type="ECO:0000256" key="2">
    <source>
        <dbReference type="SAM" id="Phobius"/>
    </source>
</evidence>
<dbReference type="EMBL" id="QSAR01000014">
    <property type="protein sequence ID" value="RGW63322.1"/>
    <property type="molecule type" value="Genomic_DNA"/>
</dbReference>
<reference evidence="4 5" key="1">
    <citation type="submission" date="2018-08" db="EMBL/GenBank/DDBJ databases">
        <title>A genome reference for cultivated species of the human gut microbiota.</title>
        <authorList>
            <person name="Zou Y."/>
            <person name="Xue W."/>
            <person name="Luo G."/>
        </authorList>
    </citation>
    <scope>NUCLEOTIDE SEQUENCE [LARGE SCALE GENOMIC DNA]</scope>
    <source>
        <strain evidence="4 5">AF11-12</strain>
    </source>
</reference>
<accession>A0A395XX02</accession>
<dbReference type="InterPro" id="IPR023346">
    <property type="entry name" value="Lysozyme-like_dom_sf"/>
</dbReference>
<keyword evidence="2" id="KW-0812">Transmembrane</keyword>
<dbReference type="SUPFAM" id="SSF54001">
    <property type="entry name" value="Cysteine proteinases"/>
    <property type="match status" value="2"/>
</dbReference>
<proteinExistence type="predicted"/>
<dbReference type="RefSeq" id="WP_117781889.1">
    <property type="nucleotide sequence ID" value="NZ_QSAR01000014.1"/>
</dbReference>
<feature type="region of interest" description="Disordered" evidence="1">
    <location>
        <begin position="353"/>
        <end position="375"/>
    </location>
</feature>
<feature type="domain" description="Peptidase C51" evidence="3">
    <location>
        <begin position="219"/>
        <end position="348"/>
    </location>
</feature>
<evidence type="ECO:0000256" key="1">
    <source>
        <dbReference type="SAM" id="MobiDB-lite"/>
    </source>
</evidence>
<dbReference type="InterPro" id="IPR008044">
    <property type="entry name" value="Phage_lysin"/>
</dbReference>
<gene>
    <name evidence="4" type="ORF">DWV59_10190</name>
</gene>
<feature type="transmembrane region" description="Helical" evidence="2">
    <location>
        <begin position="15"/>
        <end position="44"/>
    </location>
</feature>
<name>A0A395XX02_BIFLN</name>
<dbReference type="SUPFAM" id="SSF53955">
    <property type="entry name" value="Lysozyme-like"/>
    <property type="match status" value="1"/>
</dbReference>
<dbReference type="InterPro" id="IPR038765">
    <property type="entry name" value="Papain-like_cys_pep_sf"/>
</dbReference>
<organism evidence="4 5">
    <name type="scientific">Bifidobacterium longum</name>
    <dbReference type="NCBI Taxonomy" id="216816"/>
    <lineage>
        <taxon>Bacteria</taxon>
        <taxon>Bacillati</taxon>
        <taxon>Actinomycetota</taxon>
        <taxon>Actinomycetes</taxon>
        <taxon>Bifidobacteriales</taxon>
        <taxon>Bifidobacteriaceae</taxon>
        <taxon>Bifidobacterium</taxon>
    </lineage>
</organism>
<dbReference type="Pfam" id="PF05257">
    <property type="entry name" value="CHAP"/>
    <property type="match status" value="1"/>
</dbReference>
<dbReference type="Proteomes" id="UP000265775">
    <property type="component" value="Unassembled WGS sequence"/>
</dbReference>
<evidence type="ECO:0000313" key="5">
    <source>
        <dbReference type="Proteomes" id="UP000265775"/>
    </source>
</evidence>
<keyword evidence="2" id="KW-0472">Membrane</keyword>